<accession>A0ABQ7K850</accession>
<sequence>MESASSRFFKLPELITLLASLLSKNDLSTLMRTSQQLHATCQPTFLREIDLVQTHRALCNNKDGFYALVRNADLIQSLTLNPKSGTQYYAYASMLDVWQDTNKGLSKSTPSSPRHVNMATSRKKIYSSFNFLYQLRSILGLSPRLAELYLHRVRIEQESWIHHLAKTISGIATLQTLHLTIFSAENLPAIIAPTIFFACPPMIRTLSIKTYSLRAGTYRATTGALNEEPPTPRQTPLHYLTDLTMAVEHRLQFSDILAILDHCPEIVSMNIPIIQPFSDREQAAAAILDLCPKLRNLSLHEHSDTISEQVLFAILGVMPKDTLQSFSYSLYRERMYNSLVVPLERHFDSLRSIKLIECIWIRPEQVQAILFTCSVLEVFVITEANDHELSITVGDLVEELWASTRIVELALVVNIGAIESPRYQRRRDFTEEEREQVSLFERFFRQLGSLAALRALCLSVLVSADVLDMESNPLAFRDYTFPGLLALGDDVDPEGRWGCLQELAGLKYLEVVRGSFNTDAWLPAGYEFEKQDVEYMAVHWPRLRSIEFVLPYHFVDTERDNLASHPYIRWLRNQLPQVKIAVLHNSTSGHVDEIKGVDFE</sequence>
<gene>
    <name evidence="1" type="ORF">BGZ96_003151</name>
</gene>
<evidence type="ECO:0000313" key="2">
    <source>
        <dbReference type="Proteomes" id="UP001194696"/>
    </source>
</evidence>
<dbReference type="Proteomes" id="UP001194696">
    <property type="component" value="Unassembled WGS sequence"/>
</dbReference>
<reference evidence="1 2" key="1">
    <citation type="journal article" date="2020" name="Fungal Divers.">
        <title>Resolving the Mortierellaceae phylogeny through synthesis of multi-gene phylogenetics and phylogenomics.</title>
        <authorList>
            <person name="Vandepol N."/>
            <person name="Liber J."/>
            <person name="Desiro A."/>
            <person name="Na H."/>
            <person name="Kennedy M."/>
            <person name="Barry K."/>
            <person name="Grigoriev I.V."/>
            <person name="Miller A.N."/>
            <person name="O'Donnell K."/>
            <person name="Stajich J.E."/>
            <person name="Bonito G."/>
        </authorList>
    </citation>
    <scope>NUCLEOTIDE SEQUENCE [LARGE SCALE GENOMIC DNA]</scope>
    <source>
        <strain evidence="1 2">AD045</strain>
    </source>
</reference>
<evidence type="ECO:0000313" key="1">
    <source>
        <dbReference type="EMBL" id="KAG0293210.1"/>
    </source>
</evidence>
<comment type="caution">
    <text evidence="1">The sequence shown here is derived from an EMBL/GenBank/DDBJ whole genome shotgun (WGS) entry which is preliminary data.</text>
</comment>
<evidence type="ECO:0008006" key="3">
    <source>
        <dbReference type="Google" id="ProtNLM"/>
    </source>
</evidence>
<proteinExistence type="predicted"/>
<dbReference type="Gene3D" id="3.80.10.10">
    <property type="entry name" value="Ribonuclease Inhibitor"/>
    <property type="match status" value="1"/>
</dbReference>
<protein>
    <recommendedName>
        <fullName evidence="3">F-box domain-containing protein</fullName>
    </recommendedName>
</protein>
<dbReference type="InterPro" id="IPR032675">
    <property type="entry name" value="LRR_dom_sf"/>
</dbReference>
<keyword evidence="2" id="KW-1185">Reference proteome</keyword>
<name>A0ABQ7K850_9FUNG</name>
<dbReference type="SUPFAM" id="SSF52047">
    <property type="entry name" value="RNI-like"/>
    <property type="match status" value="1"/>
</dbReference>
<organism evidence="1 2">
    <name type="scientific">Linnemannia gamsii</name>
    <dbReference type="NCBI Taxonomy" id="64522"/>
    <lineage>
        <taxon>Eukaryota</taxon>
        <taxon>Fungi</taxon>
        <taxon>Fungi incertae sedis</taxon>
        <taxon>Mucoromycota</taxon>
        <taxon>Mortierellomycotina</taxon>
        <taxon>Mortierellomycetes</taxon>
        <taxon>Mortierellales</taxon>
        <taxon>Mortierellaceae</taxon>
        <taxon>Linnemannia</taxon>
    </lineage>
</organism>
<dbReference type="EMBL" id="JAAAIM010000165">
    <property type="protein sequence ID" value="KAG0293210.1"/>
    <property type="molecule type" value="Genomic_DNA"/>
</dbReference>